<feature type="region of interest" description="Disordered" evidence="1">
    <location>
        <begin position="107"/>
        <end position="449"/>
    </location>
</feature>
<feature type="compositionally biased region" description="Basic and acidic residues" evidence="1">
    <location>
        <begin position="302"/>
        <end position="313"/>
    </location>
</feature>
<evidence type="ECO:0000313" key="3">
    <source>
        <dbReference type="Proteomes" id="UP000813444"/>
    </source>
</evidence>
<name>A0A8K0WR87_9HYPO</name>
<feature type="compositionally biased region" description="Polar residues" evidence="1">
    <location>
        <begin position="336"/>
        <end position="347"/>
    </location>
</feature>
<feature type="compositionally biased region" description="Low complexity" evidence="1">
    <location>
        <begin position="393"/>
        <end position="403"/>
    </location>
</feature>
<feature type="compositionally biased region" description="Gly residues" evidence="1">
    <location>
        <begin position="125"/>
        <end position="173"/>
    </location>
</feature>
<feature type="compositionally biased region" description="Polar residues" evidence="1">
    <location>
        <begin position="375"/>
        <end position="392"/>
    </location>
</feature>
<keyword evidence="3" id="KW-1185">Reference proteome</keyword>
<evidence type="ECO:0000313" key="2">
    <source>
        <dbReference type="EMBL" id="KAH7319714.1"/>
    </source>
</evidence>
<gene>
    <name evidence="2" type="ORF">B0I35DRAFT_478039</name>
</gene>
<organism evidence="2 3">
    <name type="scientific">Stachybotrys elegans</name>
    <dbReference type="NCBI Taxonomy" id="80388"/>
    <lineage>
        <taxon>Eukaryota</taxon>
        <taxon>Fungi</taxon>
        <taxon>Dikarya</taxon>
        <taxon>Ascomycota</taxon>
        <taxon>Pezizomycotina</taxon>
        <taxon>Sordariomycetes</taxon>
        <taxon>Hypocreomycetidae</taxon>
        <taxon>Hypocreales</taxon>
        <taxon>Stachybotryaceae</taxon>
        <taxon>Stachybotrys</taxon>
    </lineage>
</organism>
<proteinExistence type="predicted"/>
<feature type="compositionally biased region" description="Low complexity" evidence="1">
    <location>
        <begin position="246"/>
        <end position="263"/>
    </location>
</feature>
<dbReference type="OrthoDB" id="3439669at2759"/>
<protein>
    <submittedName>
        <fullName evidence="2">Uncharacterized protein</fullName>
    </submittedName>
</protein>
<dbReference type="Proteomes" id="UP000813444">
    <property type="component" value="Unassembled WGS sequence"/>
</dbReference>
<reference evidence="2" key="1">
    <citation type="journal article" date="2021" name="Nat. Commun.">
        <title>Genetic determinants of endophytism in the Arabidopsis root mycobiome.</title>
        <authorList>
            <person name="Mesny F."/>
            <person name="Miyauchi S."/>
            <person name="Thiergart T."/>
            <person name="Pickel B."/>
            <person name="Atanasova L."/>
            <person name="Karlsson M."/>
            <person name="Huettel B."/>
            <person name="Barry K.W."/>
            <person name="Haridas S."/>
            <person name="Chen C."/>
            <person name="Bauer D."/>
            <person name="Andreopoulos W."/>
            <person name="Pangilinan J."/>
            <person name="LaButti K."/>
            <person name="Riley R."/>
            <person name="Lipzen A."/>
            <person name="Clum A."/>
            <person name="Drula E."/>
            <person name="Henrissat B."/>
            <person name="Kohler A."/>
            <person name="Grigoriev I.V."/>
            <person name="Martin F.M."/>
            <person name="Hacquard S."/>
        </authorList>
    </citation>
    <scope>NUCLEOTIDE SEQUENCE</scope>
    <source>
        <strain evidence="2">MPI-CAGE-CH-0235</strain>
    </source>
</reference>
<feature type="compositionally biased region" description="Basic and acidic residues" evidence="1">
    <location>
        <begin position="412"/>
        <end position="423"/>
    </location>
</feature>
<accession>A0A8K0WR87</accession>
<evidence type="ECO:0000256" key="1">
    <source>
        <dbReference type="SAM" id="MobiDB-lite"/>
    </source>
</evidence>
<dbReference type="EMBL" id="JAGPNK010000006">
    <property type="protein sequence ID" value="KAH7319714.1"/>
    <property type="molecule type" value="Genomic_DNA"/>
</dbReference>
<feature type="compositionally biased region" description="Acidic residues" evidence="1">
    <location>
        <begin position="203"/>
        <end position="213"/>
    </location>
</feature>
<comment type="caution">
    <text evidence="2">The sequence shown here is derived from an EMBL/GenBank/DDBJ whole genome shotgun (WGS) entry which is preliminary data.</text>
</comment>
<feature type="compositionally biased region" description="Basic and acidic residues" evidence="1">
    <location>
        <begin position="107"/>
        <end position="120"/>
    </location>
</feature>
<feature type="compositionally biased region" description="Acidic residues" evidence="1">
    <location>
        <begin position="177"/>
        <end position="186"/>
    </location>
</feature>
<dbReference type="AlphaFoldDB" id="A0A8K0WR87"/>
<sequence length="449" mass="47025">MGLDMVLCLRGLERIEFWDFGTWLEKKKKLSVRDYTFVQDVNNSVQRPKQPHEHTQSQLRNLTPLLDTYAATYSEWMFVDTLYPNNHGAEGPVPQSVAIARRVQMRQDDNDNGNDGRDGDNGDDSNGGDGGGGGGPGGGAGDGPVGGFVGGPSGPGGPGSPGDDTGGSGGGPAGPESETDDSDGSDGGDANNGDDGGHGGGGDDSDTDSDDGDDNRGGGNEPEVIDITMDVDLPEPSAGLHPPPNSSSRSPSLPSLTPSQSPPVADKRQEVIDLTGDNDVFAQHPVAGRTKSPSRESSLFVRDTDPPKSKSPERSTSVASRLSRPLYGHNDGTGLAWSTSWSVNRSESLMPPPASRDKREESGLFASPTPYSRIVSPTRSPSAAAQRPSNSGTTTPPRRTPAPFSLAQFMSDVRKHGPRSGDKRSRHTSIGSSSSSEDGERPTKSPRTV</sequence>